<name>A0AAE3GLS2_9CYAN</name>
<evidence type="ECO:0000313" key="3">
    <source>
        <dbReference type="Proteomes" id="UP001204953"/>
    </source>
</evidence>
<dbReference type="CDD" id="cd00093">
    <property type="entry name" value="HTH_XRE"/>
    <property type="match status" value="1"/>
</dbReference>
<dbReference type="SUPFAM" id="SSF47413">
    <property type="entry name" value="lambda repressor-like DNA-binding domains"/>
    <property type="match status" value="1"/>
</dbReference>
<keyword evidence="3" id="KW-1185">Reference proteome</keyword>
<evidence type="ECO:0000259" key="1">
    <source>
        <dbReference type="PROSITE" id="PS50943"/>
    </source>
</evidence>
<organism evidence="2 3">
    <name type="scientific">Limnofasciculus baicalensis BBK-W-15</name>
    <dbReference type="NCBI Taxonomy" id="2699891"/>
    <lineage>
        <taxon>Bacteria</taxon>
        <taxon>Bacillati</taxon>
        <taxon>Cyanobacteriota</taxon>
        <taxon>Cyanophyceae</taxon>
        <taxon>Coleofasciculales</taxon>
        <taxon>Coleofasciculaceae</taxon>
        <taxon>Limnofasciculus</taxon>
        <taxon>Limnofasciculus baicalensis</taxon>
    </lineage>
</organism>
<protein>
    <submittedName>
        <fullName evidence="2">Helix-turn-helix transcriptional regulator</fullName>
    </submittedName>
</protein>
<dbReference type="SMART" id="SM00530">
    <property type="entry name" value="HTH_XRE"/>
    <property type="match status" value="1"/>
</dbReference>
<dbReference type="InterPro" id="IPR001387">
    <property type="entry name" value="Cro/C1-type_HTH"/>
</dbReference>
<gene>
    <name evidence="2" type="ORF">NJ959_00335</name>
</gene>
<accession>A0AAE3GLS2</accession>
<evidence type="ECO:0000313" key="2">
    <source>
        <dbReference type="EMBL" id="MCP2726925.1"/>
    </source>
</evidence>
<sequence length="138" mass="15659">MSDNYKPLIWLRGEVKTPPFSQEARIEYRYTRLIMDRLKKERLEARGWKVGTASEFLELTPEENALIEIKLALSRNLKARRQKVMTQVELAQKIHSSQPRIAKAENGDASVSIELLIRAMLATGATPQEIGKVIAEAV</sequence>
<dbReference type="EMBL" id="JAMZMM010000002">
    <property type="protein sequence ID" value="MCP2726925.1"/>
    <property type="molecule type" value="Genomic_DNA"/>
</dbReference>
<proteinExistence type="predicted"/>
<dbReference type="InterPro" id="IPR010982">
    <property type="entry name" value="Lambda_DNA-bd_dom_sf"/>
</dbReference>
<dbReference type="Gene3D" id="1.10.260.40">
    <property type="entry name" value="lambda repressor-like DNA-binding domains"/>
    <property type="match status" value="1"/>
</dbReference>
<dbReference type="Proteomes" id="UP001204953">
    <property type="component" value="Unassembled WGS sequence"/>
</dbReference>
<comment type="caution">
    <text evidence="2">The sequence shown here is derived from an EMBL/GenBank/DDBJ whole genome shotgun (WGS) entry which is preliminary data.</text>
</comment>
<dbReference type="Pfam" id="PF01381">
    <property type="entry name" value="HTH_3"/>
    <property type="match status" value="1"/>
</dbReference>
<reference evidence="2" key="1">
    <citation type="submission" date="2022-06" db="EMBL/GenBank/DDBJ databases">
        <title>New cyanobacteria of genus Symplocastrum in benthos of Lake Baikal.</title>
        <authorList>
            <person name="Sorokovikova E."/>
            <person name="Tikhonova I."/>
            <person name="Krasnopeev A."/>
            <person name="Evseev P."/>
            <person name="Gladkikh A."/>
            <person name="Belykh O."/>
        </authorList>
    </citation>
    <scope>NUCLEOTIDE SEQUENCE</scope>
    <source>
        <strain evidence="2">BBK-W-15</strain>
    </source>
</reference>
<feature type="domain" description="HTH cro/C1-type" evidence="1">
    <location>
        <begin position="78"/>
        <end position="130"/>
    </location>
</feature>
<dbReference type="GO" id="GO:0003677">
    <property type="term" value="F:DNA binding"/>
    <property type="evidence" value="ECO:0007669"/>
    <property type="project" value="InterPro"/>
</dbReference>
<dbReference type="AlphaFoldDB" id="A0AAE3GLS2"/>
<dbReference type="PROSITE" id="PS50943">
    <property type="entry name" value="HTH_CROC1"/>
    <property type="match status" value="1"/>
</dbReference>